<name>A0ACB5TA17_AMBMO</name>
<dbReference type="Proteomes" id="UP001165064">
    <property type="component" value="Unassembled WGS sequence"/>
</dbReference>
<accession>A0ACB5TA17</accession>
<comment type="caution">
    <text evidence="1">The sequence shown here is derived from an EMBL/GenBank/DDBJ whole genome shotgun (WGS) entry which is preliminary data.</text>
</comment>
<proteinExistence type="predicted"/>
<gene>
    <name evidence="1" type="ORF">Amon02_000683000</name>
</gene>
<reference evidence="1" key="1">
    <citation type="submission" date="2023-04" db="EMBL/GenBank/DDBJ databases">
        <title>Ambrosiozyma monospora NBRC 10751.</title>
        <authorList>
            <person name="Ichikawa N."/>
            <person name="Sato H."/>
            <person name="Tonouchi N."/>
        </authorList>
    </citation>
    <scope>NUCLEOTIDE SEQUENCE</scope>
    <source>
        <strain evidence="1">NBRC 10751</strain>
    </source>
</reference>
<evidence type="ECO:0000313" key="2">
    <source>
        <dbReference type="Proteomes" id="UP001165064"/>
    </source>
</evidence>
<sequence>MSLKFDKDKQRLFLKYLKTPIHSHSGAEIADRVKSEFSKFSEMADEEGANANNNVQEEDIHVHSHDESGNADINDQALRVPETSRPVTLNDSPSDTTRPEAQVNIVAPTTINGKTDEERDAEDVDMEEEKEKENDVHVLVEDDGYAFSDHESMHHSATDESDEAEDFDGLDHQEVGTQNGLVPLTRAQFSRVSEVTQALVSGEFEELEFSSSEELNSFQRDLKVFLYYARRLDDAVPD</sequence>
<keyword evidence="2" id="KW-1185">Reference proteome</keyword>
<protein>
    <submittedName>
        <fullName evidence="1">Unnamed protein product</fullName>
    </submittedName>
</protein>
<evidence type="ECO:0000313" key="1">
    <source>
        <dbReference type="EMBL" id="GME84421.1"/>
    </source>
</evidence>
<organism evidence="1 2">
    <name type="scientific">Ambrosiozyma monospora</name>
    <name type="common">Yeast</name>
    <name type="synonym">Endomycopsis monosporus</name>
    <dbReference type="NCBI Taxonomy" id="43982"/>
    <lineage>
        <taxon>Eukaryota</taxon>
        <taxon>Fungi</taxon>
        <taxon>Dikarya</taxon>
        <taxon>Ascomycota</taxon>
        <taxon>Saccharomycotina</taxon>
        <taxon>Pichiomycetes</taxon>
        <taxon>Pichiales</taxon>
        <taxon>Pichiaceae</taxon>
        <taxon>Ambrosiozyma</taxon>
    </lineage>
</organism>
<dbReference type="EMBL" id="BSXS01005490">
    <property type="protein sequence ID" value="GME84421.1"/>
    <property type="molecule type" value="Genomic_DNA"/>
</dbReference>